<evidence type="ECO:0000256" key="1">
    <source>
        <dbReference type="SAM" id="MobiDB-lite"/>
    </source>
</evidence>
<keyword evidence="3" id="KW-1185">Reference proteome</keyword>
<accession>A0A6G1DSS1</accession>
<protein>
    <submittedName>
        <fullName evidence="2">Uncharacterized protein</fullName>
    </submittedName>
</protein>
<comment type="caution">
    <text evidence="2">The sequence shown here is derived from an EMBL/GenBank/DDBJ whole genome shotgun (WGS) entry which is preliminary data.</text>
</comment>
<organism evidence="2 3">
    <name type="scientific">Oryza meyeriana var. granulata</name>
    <dbReference type="NCBI Taxonomy" id="110450"/>
    <lineage>
        <taxon>Eukaryota</taxon>
        <taxon>Viridiplantae</taxon>
        <taxon>Streptophyta</taxon>
        <taxon>Embryophyta</taxon>
        <taxon>Tracheophyta</taxon>
        <taxon>Spermatophyta</taxon>
        <taxon>Magnoliopsida</taxon>
        <taxon>Liliopsida</taxon>
        <taxon>Poales</taxon>
        <taxon>Poaceae</taxon>
        <taxon>BOP clade</taxon>
        <taxon>Oryzoideae</taxon>
        <taxon>Oryzeae</taxon>
        <taxon>Oryzinae</taxon>
        <taxon>Oryza</taxon>
        <taxon>Oryza meyeriana</taxon>
    </lineage>
</organism>
<dbReference type="AlphaFoldDB" id="A0A6G1DSS1"/>
<reference evidence="2 3" key="1">
    <citation type="submission" date="2019-11" db="EMBL/GenBank/DDBJ databases">
        <title>Whole genome sequence of Oryza granulata.</title>
        <authorList>
            <person name="Li W."/>
        </authorList>
    </citation>
    <scope>NUCLEOTIDE SEQUENCE [LARGE SCALE GENOMIC DNA]</scope>
    <source>
        <strain evidence="3">cv. Menghai</strain>
        <tissue evidence="2">Leaf</tissue>
    </source>
</reference>
<evidence type="ECO:0000313" key="2">
    <source>
        <dbReference type="EMBL" id="KAF0915262.1"/>
    </source>
</evidence>
<gene>
    <name evidence="2" type="ORF">E2562_035211</name>
</gene>
<feature type="region of interest" description="Disordered" evidence="1">
    <location>
        <begin position="213"/>
        <end position="261"/>
    </location>
</feature>
<evidence type="ECO:0000313" key="3">
    <source>
        <dbReference type="Proteomes" id="UP000479710"/>
    </source>
</evidence>
<sequence length="261" mass="27965">MEDVIYSAIGQLVDIVSYRMLPCTITTYSPALAIDRRHGDRALPVPAADGAKEEAPREDIPVVPLVYDVIITVLYWQAGIRRSLATLGAFERHTNYIARMMHDMWEQVQDLREAIGLPCSAPPMPRASTDRSAQKPPCPPMSTNMPTLAGTAAPPSAAVERLTLHTGAIEEDPATTGEATPVSVVVRPIPTTEDDTTVAVEVSSTSFADIDKIAGQRTPLKGAIEDHPPTEKDPASTVEGDTTAPAEVSPTAFNDVDEAAR</sequence>
<name>A0A6G1DSS1_9ORYZ</name>
<dbReference type="EMBL" id="SPHZ02000006">
    <property type="protein sequence ID" value="KAF0915262.1"/>
    <property type="molecule type" value="Genomic_DNA"/>
</dbReference>
<proteinExistence type="predicted"/>
<feature type="compositionally biased region" description="Basic and acidic residues" evidence="1">
    <location>
        <begin position="223"/>
        <end position="234"/>
    </location>
</feature>
<dbReference type="Proteomes" id="UP000479710">
    <property type="component" value="Unassembled WGS sequence"/>
</dbReference>